<reference evidence="1 2" key="1">
    <citation type="submission" date="2017-07" db="EMBL/GenBank/DDBJ databases">
        <title>Leptospira spp. isolated from tropical soils.</title>
        <authorList>
            <person name="Thibeaux R."/>
            <person name="Iraola G."/>
            <person name="Ferres I."/>
            <person name="Bierque E."/>
            <person name="Girault D."/>
            <person name="Soupe-Gilbert M.-E."/>
            <person name="Picardeau M."/>
            <person name="Goarant C."/>
        </authorList>
    </citation>
    <scope>NUCLEOTIDE SEQUENCE [LARGE SCALE GENOMIC DNA]</scope>
    <source>
        <strain evidence="1 2">ATI7-C-A2</strain>
    </source>
</reference>
<organism evidence="1 2">
    <name type="scientific">Leptospira haakeii</name>
    <dbReference type="NCBI Taxonomy" id="2023198"/>
    <lineage>
        <taxon>Bacteria</taxon>
        <taxon>Pseudomonadati</taxon>
        <taxon>Spirochaetota</taxon>
        <taxon>Spirochaetia</taxon>
        <taxon>Leptospirales</taxon>
        <taxon>Leptospiraceae</taxon>
        <taxon>Leptospira</taxon>
    </lineage>
</organism>
<accession>A0ABX4PID9</accession>
<dbReference type="EMBL" id="NPEI01000017">
    <property type="protein sequence ID" value="PKA14452.1"/>
    <property type="molecule type" value="Genomic_DNA"/>
</dbReference>
<name>A0ABX4PID9_9LEPT</name>
<evidence type="ECO:0008006" key="3">
    <source>
        <dbReference type="Google" id="ProtNLM"/>
    </source>
</evidence>
<gene>
    <name evidence="1" type="ORF">CH363_18230</name>
</gene>
<comment type="caution">
    <text evidence="1">The sequence shown here is derived from an EMBL/GenBank/DDBJ whole genome shotgun (WGS) entry which is preliminary data.</text>
</comment>
<keyword evidence="2" id="KW-1185">Reference proteome</keyword>
<evidence type="ECO:0000313" key="2">
    <source>
        <dbReference type="Proteomes" id="UP000231857"/>
    </source>
</evidence>
<protein>
    <recommendedName>
        <fullName evidence="3">Lipoprotein</fullName>
    </recommendedName>
</protein>
<dbReference type="Proteomes" id="UP000231857">
    <property type="component" value="Unassembled WGS sequence"/>
</dbReference>
<sequence>MLKLILSSLIITLLECSSATGGYDLISYGVDTQYQLRYAAETNYFESLRDLGLDYQSRAFFVEYENLNTILFDLNNRKVAFHVEPNVLTEKENYLLWEFCGSNKNLGDLDFTFFLNDIQIGLIASFGFDFPYRKLGLGKEIFFPRKPAEEYVRSGSADDILTCSRYILTSRKDIYKKGQNIFSIKLKADKIINFKFFYDQGFVKRYKPFFIDLGD</sequence>
<proteinExistence type="predicted"/>
<evidence type="ECO:0000313" key="1">
    <source>
        <dbReference type="EMBL" id="PKA14452.1"/>
    </source>
</evidence>